<evidence type="ECO:0000313" key="2">
    <source>
        <dbReference type="Proteomes" id="UP000219914"/>
    </source>
</evidence>
<comment type="caution">
    <text evidence="1">The sequence shown here is derived from an EMBL/GenBank/DDBJ whole genome shotgun (WGS) entry which is preliminary data.</text>
</comment>
<organism evidence="1 2">
    <name type="scientific">Rhizobium hidalgonense</name>
    <dbReference type="NCBI Taxonomy" id="1538159"/>
    <lineage>
        <taxon>Bacteria</taxon>
        <taxon>Pseudomonadati</taxon>
        <taxon>Pseudomonadota</taxon>
        <taxon>Alphaproteobacteria</taxon>
        <taxon>Hyphomicrobiales</taxon>
        <taxon>Rhizobiaceae</taxon>
        <taxon>Rhizobium/Agrobacterium group</taxon>
        <taxon>Rhizobium</taxon>
    </lineage>
</organism>
<proteinExistence type="predicted"/>
<name>A0ABX4JWS8_9HYPH</name>
<reference evidence="1 2" key="1">
    <citation type="submission" date="2017-09" db="EMBL/GenBank/DDBJ databases">
        <title>Comparative genomics of rhizobia isolated from Phaseolus vulgaris in China.</title>
        <authorList>
            <person name="Tong W."/>
        </authorList>
    </citation>
    <scope>NUCLEOTIDE SEQUENCE [LARGE SCALE GENOMIC DNA]</scope>
    <source>
        <strain evidence="1 2">FH14</strain>
    </source>
</reference>
<dbReference type="EMBL" id="NWSY01000004">
    <property type="protein sequence ID" value="PDT24470.1"/>
    <property type="molecule type" value="Genomic_DNA"/>
</dbReference>
<accession>A0ABX4JWS8</accession>
<evidence type="ECO:0000313" key="1">
    <source>
        <dbReference type="EMBL" id="PDT24470.1"/>
    </source>
</evidence>
<sequence>MADEHLKNLDAALVKMREHRRTLAENLAGDYARAHTEGWRDQLVQVQQTIDALLRAKDDERNLLPKVATSAPLSI</sequence>
<protein>
    <submittedName>
        <fullName evidence="1">Uncharacterized protein</fullName>
    </submittedName>
</protein>
<gene>
    <name evidence="1" type="ORF">CO674_07245</name>
</gene>
<keyword evidence="2" id="KW-1185">Reference proteome</keyword>
<dbReference type="Proteomes" id="UP000219914">
    <property type="component" value="Unassembled WGS sequence"/>
</dbReference>